<dbReference type="GO" id="GO:0006874">
    <property type="term" value="P:intracellular calcium ion homeostasis"/>
    <property type="evidence" value="ECO:0007669"/>
    <property type="project" value="TreeGrafter"/>
</dbReference>
<organism evidence="10 11">
    <name type="scientific">Cyanistes caeruleus</name>
    <name type="common">Eurasian blue tit</name>
    <name type="synonym">Parus caeruleus</name>
    <dbReference type="NCBI Taxonomy" id="156563"/>
    <lineage>
        <taxon>Eukaryota</taxon>
        <taxon>Metazoa</taxon>
        <taxon>Chordata</taxon>
        <taxon>Craniata</taxon>
        <taxon>Vertebrata</taxon>
        <taxon>Euteleostomi</taxon>
        <taxon>Archelosauria</taxon>
        <taxon>Archosauria</taxon>
        <taxon>Dinosauria</taxon>
        <taxon>Saurischia</taxon>
        <taxon>Theropoda</taxon>
        <taxon>Coelurosauria</taxon>
        <taxon>Aves</taxon>
        <taxon>Neognathae</taxon>
        <taxon>Neoaves</taxon>
        <taxon>Telluraves</taxon>
        <taxon>Australaves</taxon>
        <taxon>Passeriformes</taxon>
        <taxon>Paridae</taxon>
        <taxon>Cyanistes</taxon>
    </lineage>
</organism>
<dbReference type="GO" id="GO:0061909">
    <property type="term" value="P:autophagosome-lysosome fusion"/>
    <property type="evidence" value="ECO:0007669"/>
    <property type="project" value="TreeGrafter"/>
</dbReference>
<keyword evidence="8" id="KW-1133">Transmembrane helix</keyword>
<evidence type="ECO:0000259" key="9">
    <source>
        <dbReference type="Pfam" id="PF00690"/>
    </source>
</evidence>
<dbReference type="GO" id="GO:0015203">
    <property type="term" value="F:polyamine transmembrane transporter activity"/>
    <property type="evidence" value="ECO:0007669"/>
    <property type="project" value="TreeGrafter"/>
</dbReference>
<dbReference type="SUPFAM" id="SSF81665">
    <property type="entry name" value="Calcium ATPase, transmembrane domain M"/>
    <property type="match status" value="1"/>
</dbReference>
<keyword evidence="5" id="KW-0460">Magnesium</keyword>
<evidence type="ECO:0000313" key="11">
    <source>
        <dbReference type="Proteomes" id="UP000694410"/>
    </source>
</evidence>
<protein>
    <submittedName>
        <fullName evidence="10">ATPase cation transporting 13A2</fullName>
    </submittedName>
</protein>
<gene>
    <name evidence="10" type="primary">ATP13A2</name>
</gene>
<keyword evidence="6" id="KW-1278">Translocase</keyword>
<dbReference type="GO" id="GO:0010821">
    <property type="term" value="P:regulation of mitochondrion organization"/>
    <property type="evidence" value="ECO:0007669"/>
    <property type="project" value="TreeGrafter"/>
</dbReference>
<evidence type="ECO:0000256" key="6">
    <source>
        <dbReference type="ARBA" id="ARBA00022967"/>
    </source>
</evidence>
<evidence type="ECO:0000256" key="5">
    <source>
        <dbReference type="ARBA" id="ARBA00022842"/>
    </source>
</evidence>
<feature type="domain" description="Cation-transporting P-type ATPase N-terminal" evidence="9">
    <location>
        <begin position="159"/>
        <end position="209"/>
    </location>
</feature>
<evidence type="ECO:0000256" key="2">
    <source>
        <dbReference type="ARBA" id="ARBA00022723"/>
    </source>
</evidence>
<keyword evidence="4" id="KW-0067">ATP-binding</keyword>
<evidence type="ECO:0000256" key="3">
    <source>
        <dbReference type="ARBA" id="ARBA00022741"/>
    </source>
</evidence>
<dbReference type="GO" id="GO:0005524">
    <property type="term" value="F:ATP binding"/>
    <property type="evidence" value="ECO:0007669"/>
    <property type="project" value="UniProtKB-KW"/>
</dbReference>
<dbReference type="GO" id="GO:0031902">
    <property type="term" value="C:late endosome membrane"/>
    <property type="evidence" value="ECO:0007669"/>
    <property type="project" value="TreeGrafter"/>
</dbReference>
<dbReference type="PANTHER" id="PTHR45630:SF2">
    <property type="entry name" value="POLYAMINE-TRANSPORTING ATPASE 13A2"/>
    <property type="match status" value="1"/>
</dbReference>
<evidence type="ECO:0000313" key="10">
    <source>
        <dbReference type="Ensembl" id="ENSCCEP00000013856.1"/>
    </source>
</evidence>
<name>A0A8C0UUB2_CYACU</name>
<feature type="transmembrane region" description="Helical" evidence="8">
    <location>
        <begin position="214"/>
        <end position="234"/>
    </location>
</feature>
<keyword evidence="11" id="KW-1185">Reference proteome</keyword>
<feature type="region of interest" description="Disordered" evidence="7">
    <location>
        <begin position="65"/>
        <end position="84"/>
    </location>
</feature>
<evidence type="ECO:0000256" key="8">
    <source>
        <dbReference type="SAM" id="Phobius"/>
    </source>
</evidence>
<reference evidence="10" key="1">
    <citation type="submission" date="2025-08" db="UniProtKB">
        <authorList>
            <consortium name="Ensembl"/>
        </authorList>
    </citation>
    <scope>IDENTIFICATION</scope>
</reference>
<keyword evidence="2" id="KW-0479">Metal-binding</keyword>
<dbReference type="Ensembl" id="ENSCCET00000021532.1">
    <property type="protein sequence ID" value="ENSCCEP00000013856.1"/>
    <property type="gene ID" value="ENSCCEG00000013268.1"/>
</dbReference>
<proteinExistence type="predicted"/>
<reference evidence="10" key="2">
    <citation type="submission" date="2025-09" db="UniProtKB">
        <authorList>
            <consortium name="Ensembl"/>
        </authorList>
    </citation>
    <scope>IDENTIFICATION</scope>
</reference>
<evidence type="ECO:0000256" key="1">
    <source>
        <dbReference type="ARBA" id="ARBA00004141"/>
    </source>
</evidence>
<dbReference type="AlphaFoldDB" id="A0A8C0UUB2"/>
<keyword evidence="8" id="KW-0812">Transmembrane</keyword>
<accession>A0A8C0UUB2</accession>
<dbReference type="InterPro" id="IPR004014">
    <property type="entry name" value="ATPase_P-typ_cation-transptr_N"/>
</dbReference>
<comment type="subcellular location">
    <subcellularLocation>
        <location evidence="1">Membrane</location>
        <topology evidence="1">Multi-pass membrane protein</topology>
    </subcellularLocation>
</comment>
<evidence type="ECO:0000256" key="7">
    <source>
        <dbReference type="SAM" id="MobiDB-lite"/>
    </source>
</evidence>
<dbReference type="Pfam" id="PF00690">
    <property type="entry name" value="Cation_ATPase_N"/>
    <property type="match status" value="1"/>
</dbReference>
<dbReference type="GO" id="GO:0046872">
    <property type="term" value="F:metal ion binding"/>
    <property type="evidence" value="ECO:0007669"/>
    <property type="project" value="UniProtKB-KW"/>
</dbReference>
<dbReference type="Proteomes" id="UP000694410">
    <property type="component" value="Unplaced"/>
</dbReference>
<dbReference type="GO" id="GO:0019829">
    <property type="term" value="F:ATPase-coupled monoatomic cation transmembrane transporter activity"/>
    <property type="evidence" value="ECO:0007669"/>
    <property type="project" value="TreeGrafter"/>
</dbReference>
<dbReference type="PANTHER" id="PTHR45630">
    <property type="entry name" value="CATION-TRANSPORTING ATPASE-RELATED"/>
    <property type="match status" value="1"/>
</dbReference>
<keyword evidence="8" id="KW-0472">Membrane</keyword>
<dbReference type="GO" id="GO:0016243">
    <property type="term" value="P:regulation of autophagosome size"/>
    <property type="evidence" value="ECO:0007669"/>
    <property type="project" value="TreeGrafter"/>
</dbReference>
<evidence type="ECO:0000256" key="4">
    <source>
        <dbReference type="ARBA" id="ARBA00022840"/>
    </source>
</evidence>
<sequence length="328" mass="35760">GSEVSSTARPGEEFCLPKAGAQRLTPCVSAVQNLRITNPRKNRKSKILRHHPQLSQAFGAIPGAWGHSRAQGTGRGGLAEPGTPGSRTVPLLLPSLGSRGLRGGQGTGHSPFPKRGFVPRTWPCCLFRRSRCLGLALPVFLCCSVLDEGWTCAELHLCQAGLDQQEHSARRKIYGPNLIEVPVKSYARLLVEEVLNPFYLFQVLSMVLWVCDAYYYYAACIFLISTFSLGLSLYETRKVGGTAPSQLSRSPALQTGFRDGFPGFGVFFLGMGSDCSLCPSQQSTTLRDMAKMSVGVRVRRPGGGERGDLWDGAWDGRWDGCWDGSWDG</sequence>
<dbReference type="InterPro" id="IPR006544">
    <property type="entry name" value="P-type_TPase_V"/>
</dbReference>
<keyword evidence="3" id="KW-0547">Nucleotide-binding</keyword>
<dbReference type="GO" id="GO:0140358">
    <property type="term" value="F:P-type transmembrane transporter activity"/>
    <property type="evidence" value="ECO:0007669"/>
    <property type="project" value="InterPro"/>
</dbReference>
<dbReference type="InterPro" id="IPR023298">
    <property type="entry name" value="ATPase_P-typ_TM_dom_sf"/>
</dbReference>